<dbReference type="SUPFAM" id="SSF51735">
    <property type="entry name" value="NAD(P)-binding Rossmann-fold domains"/>
    <property type="match status" value="1"/>
</dbReference>
<dbReference type="InterPro" id="IPR008030">
    <property type="entry name" value="NmrA-like"/>
</dbReference>
<dbReference type="Pfam" id="PF05368">
    <property type="entry name" value="NmrA"/>
    <property type="match status" value="1"/>
</dbReference>
<protein>
    <submittedName>
        <fullName evidence="2">Uncharacterized conserved protein YbjT, contains NAD(P)-binding and DUF2867 domains</fullName>
    </submittedName>
</protein>
<evidence type="ECO:0000259" key="1">
    <source>
        <dbReference type="Pfam" id="PF05368"/>
    </source>
</evidence>
<evidence type="ECO:0000313" key="2">
    <source>
        <dbReference type="EMBL" id="SCG73887.1"/>
    </source>
</evidence>
<dbReference type="Gene3D" id="3.40.50.720">
    <property type="entry name" value="NAD(P)-binding Rossmann-like Domain"/>
    <property type="match status" value="1"/>
</dbReference>
<dbReference type="Gene3D" id="3.90.25.10">
    <property type="entry name" value="UDP-galactose 4-epimerase, domain 1"/>
    <property type="match status" value="1"/>
</dbReference>
<dbReference type="RefSeq" id="WP_088995901.1">
    <property type="nucleotide sequence ID" value="NZ_LT607750.1"/>
</dbReference>
<reference evidence="2 3" key="1">
    <citation type="submission" date="2016-06" db="EMBL/GenBank/DDBJ databases">
        <authorList>
            <person name="Kjaerup R.B."/>
            <person name="Dalgaard T.S."/>
            <person name="Juul-Madsen H.R."/>
        </authorList>
    </citation>
    <scope>NUCLEOTIDE SEQUENCE [LARGE SCALE GENOMIC DNA]</scope>
    <source>
        <strain evidence="2 3">DSM 43904</strain>
    </source>
</reference>
<dbReference type="EMBL" id="LT607750">
    <property type="protein sequence ID" value="SCG73887.1"/>
    <property type="molecule type" value="Genomic_DNA"/>
</dbReference>
<keyword evidence="3" id="KW-1185">Reference proteome</keyword>
<feature type="domain" description="NmrA-like" evidence="1">
    <location>
        <begin position="4"/>
        <end position="214"/>
    </location>
</feature>
<gene>
    <name evidence="2" type="ORF">GA0070609_4910</name>
</gene>
<evidence type="ECO:0000313" key="3">
    <source>
        <dbReference type="Proteomes" id="UP000198217"/>
    </source>
</evidence>
<proteinExistence type="predicted"/>
<dbReference type="InterPro" id="IPR051604">
    <property type="entry name" value="Ergot_Alk_Oxidoreductase"/>
</dbReference>
<dbReference type="PANTHER" id="PTHR43162">
    <property type="match status" value="1"/>
</dbReference>
<dbReference type="Proteomes" id="UP000198217">
    <property type="component" value="Chromosome I"/>
</dbReference>
<dbReference type="AlphaFoldDB" id="A0A1C5JTR1"/>
<sequence>MTYLVTGATGRAGRHVVSELLARGVPVRALTRDPARATVLPAGAEVVAGDLTDPATLRTAFEGVVGVHLLTAAGDDYATLRTGPEIVALAERAGVRRLAVLWNGKAGPVEEAVRAGRLEWTMLQPVDFMSNTLHWTESIRAAGEVREPFADVRAAVVDEADVGAVAAEVLTGEGHAGQAYTLTGPQALTPRQRLAAVAAATGRELRFVELTEEQARARWRQAGYDEELIDLLASWQGDPPPVAYTVTDTVQRLLGRPPRTFADWARAHADAFR</sequence>
<dbReference type="InterPro" id="IPR036291">
    <property type="entry name" value="NAD(P)-bd_dom_sf"/>
</dbReference>
<dbReference type="PANTHER" id="PTHR43162:SF1">
    <property type="entry name" value="PRESTALK A DIFFERENTIATION PROTEIN A"/>
    <property type="match status" value="1"/>
</dbReference>
<accession>A0A1C5JTR1</accession>
<organism evidence="2 3">
    <name type="scientific">Micromonospora echinaurantiaca</name>
    <dbReference type="NCBI Taxonomy" id="47857"/>
    <lineage>
        <taxon>Bacteria</taxon>
        <taxon>Bacillati</taxon>
        <taxon>Actinomycetota</taxon>
        <taxon>Actinomycetes</taxon>
        <taxon>Micromonosporales</taxon>
        <taxon>Micromonosporaceae</taxon>
        <taxon>Micromonospora</taxon>
    </lineage>
</organism>
<name>A0A1C5JTR1_9ACTN</name>